<organism evidence="1 2">
    <name type="scientific">Trichosporon asahii var. asahii (strain ATCC 90039 / CBS 2479 / JCM 2466 / KCTC 7840 / NBRC 103889/ NCYC 2677 / UAMH 7654)</name>
    <name type="common">Yeast</name>
    <dbReference type="NCBI Taxonomy" id="1186058"/>
    <lineage>
        <taxon>Eukaryota</taxon>
        <taxon>Fungi</taxon>
        <taxon>Dikarya</taxon>
        <taxon>Basidiomycota</taxon>
        <taxon>Agaricomycotina</taxon>
        <taxon>Tremellomycetes</taxon>
        <taxon>Trichosporonales</taxon>
        <taxon>Trichosporonaceae</taxon>
        <taxon>Trichosporon</taxon>
    </lineage>
</organism>
<proteinExistence type="predicted"/>
<protein>
    <submittedName>
        <fullName evidence="1">Uncharacterized protein</fullName>
    </submittedName>
</protein>
<dbReference type="HOGENOM" id="CLU_2442441_0_0_1"/>
<dbReference type="OrthoDB" id="2590746at2759"/>
<dbReference type="GeneID" id="25984962"/>
<dbReference type="Proteomes" id="UP000002748">
    <property type="component" value="Unassembled WGS sequence"/>
</dbReference>
<accession>J5T6G4</accession>
<dbReference type="EMBL" id="ALBS01000171">
    <property type="protein sequence ID" value="EJT49426.1"/>
    <property type="molecule type" value="Genomic_DNA"/>
</dbReference>
<reference evidence="1 2" key="1">
    <citation type="journal article" date="2012" name="Eukaryot. Cell">
        <title>Draft genome sequence of CBS 2479, the standard type strain of Trichosporon asahii.</title>
        <authorList>
            <person name="Yang R.Y."/>
            <person name="Li H.T."/>
            <person name="Zhu H."/>
            <person name="Zhou G.P."/>
            <person name="Wang M."/>
            <person name="Wang L."/>
        </authorList>
    </citation>
    <scope>NUCLEOTIDE SEQUENCE [LARGE SCALE GENOMIC DNA]</scope>
    <source>
        <strain evidence="2">ATCC 90039 / CBS 2479 / JCM 2466 / KCTC 7840 / NCYC 2677 / UAMH 7654</strain>
    </source>
</reference>
<evidence type="ECO:0000313" key="2">
    <source>
        <dbReference type="Proteomes" id="UP000002748"/>
    </source>
</evidence>
<evidence type="ECO:0000313" key="1">
    <source>
        <dbReference type="EMBL" id="EJT49426.1"/>
    </source>
</evidence>
<comment type="caution">
    <text evidence="1">The sequence shown here is derived from an EMBL/GenBank/DDBJ whole genome shotgun (WGS) entry which is preliminary data.</text>
</comment>
<sequence length="90" mass="9759">MSLQARQHHPKVIGVLKIPQGLRSVSLANVGTLASASAQRGQNGHELAQRVGEEVCLTEENLKDVVSVTAMWLVAREEFGGLGRQKKSKK</sequence>
<dbReference type="RefSeq" id="XP_014179962.1">
    <property type="nucleotide sequence ID" value="XM_014324487.1"/>
</dbReference>
<name>J5T6G4_TRIAS</name>
<dbReference type="VEuPathDB" id="FungiDB:A1Q1_01448"/>
<dbReference type="AlphaFoldDB" id="J5T6G4"/>
<gene>
    <name evidence="1" type="ORF">A1Q1_01448</name>
</gene>
<dbReference type="KEGG" id="tasa:A1Q1_01448"/>